<dbReference type="AlphaFoldDB" id="J0WXL3"/>
<gene>
    <name evidence="1" type="ORF">AURDEDRAFT_171172</name>
</gene>
<evidence type="ECO:0000313" key="1">
    <source>
        <dbReference type="EMBL" id="EJD39722.1"/>
    </source>
</evidence>
<evidence type="ECO:0000313" key="2">
    <source>
        <dbReference type="Proteomes" id="UP000006514"/>
    </source>
</evidence>
<name>J0WXL3_AURST</name>
<organism evidence="1 2">
    <name type="scientific">Auricularia subglabra (strain TFB-10046 / SS5)</name>
    <name type="common">White-rot fungus</name>
    <name type="synonym">Auricularia delicata (strain TFB10046)</name>
    <dbReference type="NCBI Taxonomy" id="717982"/>
    <lineage>
        <taxon>Eukaryota</taxon>
        <taxon>Fungi</taxon>
        <taxon>Dikarya</taxon>
        <taxon>Basidiomycota</taxon>
        <taxon>Agaricomycotina</taxon>
        <taxon>Agaricomycetes</taxon>
        <taxon>Auriculariales</taxon>
        <taxon>Auriculariaceae</taxon>
        <taxon>Auricularia</taxon>
    </lineage>
</organism>
<dbReference type="EMBL" id="JH687810">
    <property type="protein sequence ID" value="EJD39722.1"/>
    <property type="molecule type" value="Genomic_DNA"/>
</dbReference>
<protein>
    <submittedName>
        <fullName evidence="1">Uncharacterized protein</fullName>
    </submittedName>
</protein>
<proteinExistence type="predicted"/>
<dbReference type="KEGG" id="adl:AURDEDRAFT_171172"/>
<sequence>MPGLCTRLEYSRMDNETVLGLLQCDAEFRGLWRVRIDVSNRRPPGSFSRSIDFLREDSARRDFEGAPPRARTACADRDRDVVGLRRRAHAHARFPRPSISLPRAWLGLQAAEKPALELCPDIQVSMHAAWELAEREGARRSVPFGYAPRQQSY</sequence>
<accession>J0WXL3</accession>
<dbReference type="InParanoid" id="J0WXL3"/>
<keyword evidence="2" id="KW-1185">Reference proteome</keyword>
<reference evidence="2" key="1">
    <citation type="journal article" date="2012" name="Science">
        <title>The Paleozoic origin of enzymatic lignin decomposition reconstructed from 31 fungal genomes.</title>
        <authorList>
            <person name="Floudas D."/>
            <person name="Binder M."/>
            <person name="Riley R."/>
            <person name="Barry K."/>
            <person name="Blanchette R.A."/>
            <person name="Henrissat B."/>
            <person name="Martinez A.T."/>
            <person name="Otillar R."/>
            <person name="Spatafora J.W."/>
            <person name="Yadav J.S."/>
            <person name="Aerts A."/>
            <person name="Benoit I."/>
            <person name="Boyd A."/>
            <person name="Carlson A."/>
            <person name="Copeland A."/>
            <person name="Coutinho P.M."/>
            <person name="de Vries R.P."/>
            <person name="Ferreira P."/>
            <person name="Findley K."/>
            <person name="Foster B."/>
            <person name="Gaskell J."/>
            <person name="Glotzer D."/>
            <person name="Gorecki P."/>
            <person name="Heitman J."/>
            <person name="Hesse C."/>
            <person name="Hori C."/>
            <person name="Igarashi K."/>
            <person name="Jurgens J.A."/>
            <person name="Kallen N."/>
            <person name="Kersten P."/>
            <person name="Kohler A."/>
            <person name="Kuees U."/>
            <person name="Kumar T.K.A."/>
            <person name="Kuo A."/>
            <person name="LaButti K."/>
            <person name="Larrondo L.F."/>
            <person name="Lindquist E."/>
            <person name="Ling A."/>
            <person name="Lombard V."/>
            <person name="Lucas S."/>
            <person name="Lundell T."/>
            <person name="Martin R."/>
            <person name="McLaughlin D.J."/>
            <person name="Morgenstern I."/>
            <person name="Morin E."/>
            <person name="Murat C."/>
            <person name="Nagy L.G."/>
            <person name="Nolan M."/>
            <person name="Ohm R.A."/>
            <person name="Patyshakuliyeva A."/>
            <person name="Rokas A."/>
            <person name="Ruiz-Duenas F.J."/>
            <person name="Sabat G."/>
            <person name="Salamov A."/>
            <person name="Samejima M."/>
            <person name="Schmutz J."/>
            <person name="Slot J.C."/>
            <person name="St John F."/>
            <person name="Stenlid J."/>
            <person name="Sun H."/>
            <person name="Sun S."/>
            <person name="Syed K."/>
            <person name="Tsang A."/>
            <person name="Wiebenga A."/>
            <person name="Young D."/>
            <person name="Pisabarro A."/>
            <person name="Eastwood D.C."/>
            <person name="Martin F."/>
            <person name="Cullen D."/>
            <person name="Grigoriev I.V."/>
            <person name="Hibbett D.S."/>
        </authorList>
    </citation>
    <scope>NUCLEOTIDE SEQUENCE [LARGE SCALE GENOMIC DNA]</scope>
    <source>
        <strain evidence="2">TFB10046</strain>
    </source>
</reference>
<dbReference type="Proteomes" id="UP000006514">
    <property type="component" value="Unassembled WGS sequence"/>
</dbReference>